<feature type="transmembrane region" description="Helical" evidence="1">
    <location>
        <begin position="155"/>
        <end position="175"/>
    </location>
</feature>
<comment type="caution">
    <text evidence="2">The sequence shown here is derived from an EMBL/GenBank/DDBJ whole genome shotgun (WGS) entry which is preliminary data.</text>
</comment>
<dbReference type="EMBL" id="JAPQER010000002">
    <property type="protein sequence ID" value="MCY6483705.1"/>
    <property type="molecule type" value="Genomic_DNA"/>
</dbReference>
<organism evidence="2 3">
    <name type="scientific">Clostridium aestuarii</name>
    <dbReference type="NCBI Taxonomy" id="338193"/>
    <lineage>
        <taxon>Bacteria</taxon>
        <taxon>Bacillati</taxon>
        <taxon>Bacillota</taxon>
        <taxon>Clostridia</taxon>
        <taxon>Eubacteriales</taxon>
        <taxon>Clostridiaceae</taxon>
        <taxon>Clostridium</taxon>
    </lineage>
</organism>
<name>A0ABT4CXJ5_9CLOT</name>
<feature type="transmembrane region" description="Helical" evidence="1">
    <location>
        <begin position="80"/>
        <end position="102"/>
    </location>
</feature>
<feature type="transmembrane region" description="Helical" evidence="1">
    <location>
        <begin position="201"/>
        <end position="222"/>
    </location>
</feature>
<protein>
    <submittedName>
        <fullName evidence="2">Uncharacterized protein</fullName>
    </submittedName>
</protein>
<proteinExistence type="predicted"/>
<gene>
    <name evidence="2" type="ORF">OW763_05000</name>
</gene>
<feature type="transmembrane region" description="Helical" evidence="1">
    <location>
        <begin position="108"/>
        <end position="134"/>
    </location>
</feature>
<accession>A0ABT4CXJ5</accession>
<dbReference type="RefSeq" id="WP_268039981.1">
    <property type="nucleotide sequence ID" value="NZ_JAPQER010000002.1"/>
</dbReference>
<evidence type="ECO:0000313" key="3">
    <source>
        <dbReference type="Proteomes" id="UP001078443"/>
    </source>
</evidence>
<keyword evidence="3" id="KW-1185">Reference proteome</keyword>
<keyword evidence="1" id="KW-0812">Transmembrane</keyword>
<sequence length="225" mass="26936">MRKINNRILIQIIYIGAVILISFLLEKIQFKELYNGLTAFLVIDISNTERKSLEKKEKINFYNSISIITRSLVCGFTSPLLYIIIFGNYFAIAYMIIYYIRFNEENTILMWIWMIFTIIPSLLVQLFLYIIYIFRHKKISIEFEGDYFNSVFKRPLLNVNILAAYVESINFYFYYSKDDSNYFKSYGKYKKTIEYEDVKNYLGIAYIICIIIFILFFSFIMVKAK</sequence>
<dbReference type="Proteomes" id="UP001078443">
    <property type="component" value="Unassembled WGS sequence"/>
</dbReference>
<keyword evidence="1" id="KW-1133">Transmembrane helix</keyword>
<evidence type="ECO:0000256" key="1">
    <source>
        <dbReference type="SAM" id="Phobius"/>
    </source>
</evidence>
<evidence type="ECO:0000313" key="2">
    <source>
        <dbReference type="EMBL" id="MCY6483705.1"/>
    </source>
</evidence>
<keyword evidence="1" id="KW-0472">Membrane</keyword>
<feature type="transmembrane region" description="Helical" evidence="1">
    <location>
        <begin position="6"/>
        <end position="25"/>
    </location>
</feature>
<reference evidence="2" key="1">
    <citation type="submission" date="2022-12" db="EMBL/GenBank/DDBJ databases">
        <authorList>
            <person name="Wang J."/>
        </authorList>
    </citation>
    <scope>NUCLEOTIDE SEQUENCE</scope>
    <source>
        <strain evidence="2">HY-45-18</strain>
    </source>
</reference>